<dbReference type="Gramene" id="PHT85980">
    <property type="protein sequence ID" value="PHT85980"/>
    <property type="gene ID" value="T459_08086"/>
</dbReference>
<evidence type="ECO:0000256" key="3">
    <source>
        <dbReference type="ARBA" id="ARBA00022531"/>
    </source>
</evidence>
<dbReference type="Proteomes" id="UP000222542">
    <property type="component" value="Unassembled WGS sequence"/>
</dbReference>
<dbReference type="SUPFAM" id="SSF64234">
    <property type="entry name" value="Photosystem I subunit PsaD"/>
    <property type="match status" value="1"/>
</dbReference>
<dbReference type="GO" id="GO:0009538">
    <property type="term" value="C:photosystem I reaction center"/>
    <property type="evidence" value="ECO:0007669"/>
    <property type="project" value="UniProtKB-UniRule"/>
</dbReference>
<evidence type="ECO:0000256" key="4">
    <source>
        <dbReference type="ARBA" id="ARBA00022836"/>
    </source>
</evidence>
<evidence type="ECO:0000256" key="7">
    <source>
        <dbReference type="RuleBase" id="RU368104"/>
    </source>
</evidence>
<organism evidence="9 10">
    <name type="scientific">Capsicum annuum</name>
    <name type="common">Capsicum pepper</name>
    <dbReference type="NCBI Taxonomy" id="4072"/>
    <lineage>
        <taxon>Eukaryota</taxon>
        <taxon>Viridiplantae</taxon>
        <taxon>Streptophyta</taxon>
        <taxon>Embryophyta</taxon>
        <taxon>Tracheophyta</taxon>
        <taxon>Spermatophyta</taxon>
        <taxon>Magnoliopsida</taxon>
        <taxon>eudicotyledons</taxon>
        <taxon>Gunneridae</taxon>
        <taxon>Pentapetalae</taxon>
        <taxon>asterids</taxon>
        <taxon>lamiids</taxon>
        <taxon>Solanales</taxon>
        <taxon>Solanaceae</taxon>
        <taxon>Solanoideae</taxon>
        <taxon>Capsiceae</taxon>
        <taxon>Capsicum</taxon>
    </lineage>
</organism>
<dbReference type="PANTHER" id="PTHR31982">
    <property type="entry name" value="PHOTOSYSTEM I REACTION CENTER SUBUNIT II-1, CHLOROPLASTIC-RELATED"/>
    <property type="match status" value="1"/>
</dbReference>
<dbReference type="AlphaFoldDB" id="A0A2G2ZVH1"/>
<dbReference type="EMBL" id="AYRZ02000003">
    <property type="protein sequence ID" value="PHT85980.1"/>
    <property type="molecule type" value="Genomic_DNA"/>
</dbReference>
<evidence type="ECO:0000313" key="10">
    <source>
        <dbReference type="Proteomes" id="UP000222542"/>
    </source>
</evidence>
<dbReference type="GO" id="GO:0009535">
    <property type="term" value="C:chloroplast thylakoid membrane"/>
    <property type="evidence" value="ECO:0007669"/>
    <property type="project" value="UniProtKB-SubCell"/>
</dbReference>
<evidence type="ECO:0000256" key="2">
    <source>
        <dbReference type="ARBA" id="ARBA00009926"/>
    </source>
</evidence>
<evidence type="ECO:0000313" key="9">
    <source>
        <dbReference type="EMBL" id="PHT85980.1"/>
    </source>
</evidence>
<evidence type="ECO:0000256" key="8">
    <source>
        <dbReference type="SAM" id="MobiDB-lite"/>
    </source>
</evidence>
<evidence type="ECO:0000256" key="1">
    <source>
        <dbReference type="ARBA" id="ARBA00004185"/>
    </source>
</evidence>
<dbReference type="Gene3D" id="3.30.1470.10">
    <property type="entry name" value="Photosystem I PsaD, reaction center subunit II"/>
    <property type="match status" value="1"/>
</dbReference>
<accession>A0A2G2ZVH1</accession>
<comment type="caution">
    <text evidence="9">The sequence shown here is derived from an EMBL/GenBank/DDBJ whole genome shotgun (WGS) entry which is preliminary data.</text>
</comment>
<gene>
    <name evidence="9" type="ORF">T459_08086</name>
</gene>
<proteinExistence type="inferred from homology"/>
<dbReference type="InterPro" id="IPR036579">
    <property type="entry name" value="PsaD_sf"/>
</dbReference>
<dbReference type="SMR" id="A0A2G2ZVH1"/>
<reference evidence="9 10" key="2">
    <citation type="journal article" date="2017" name="Genome Biol.">
        <title>New reference genome sequences of hot pepper reveal the massive evolution of plant disease-resistance genes by retroduplication.</title>
        <authorList>
            <person name="Kim S."/>
            <person name="Park J."/>
            <person name="Yeom S.I."/>
            <person name="Kim Y.M."/>
            <person name="Seo E."/>
            <person name="Kim K.T."/>
            <person name="Kim M.S."/>
            <person name="Lee J.M."/>
            <person name="Cheong K."/>
            <person name="Shin H.S."/>
            <person name="Kim S.B."/>
            <person name="Han K."/>
            <person name="Lee J."/>
            <person name="Park M."/>
            <person name="Lee H.A."/>
            <person name="Lee H.Y."/>
            <person name="Lee Y."/>
            <person name="Oh S."/>
            <person name="Lee J.H."/>
            <person name="Choi E."/>
            <person name="Choi E."/>
            <person name="Lee S.E."/>
            <person name="Jeon J."/>
            <person name="Kim H."/>
            <person name="Choi G."/>
            <person name="Song H."/>
            <person name="Lee J."/>
            <person name="Lee S.C."/>
            <person name="Kwon J.K."/>
            <person name="Lee H.Y."/>
            <person name="Koo N."/>
            <person name="Hong Y."/>
            <person name="Kim R.W."/>
            <person name="Kang W.H."/>
            <person name="Huh J.H."/>
            <person name="Kang B.C."/>
            <person name="Yang T.J."/>
            <person name="Lee Y.H."/>
            <person name="Bennetzen J.L."/>
            <person name="Choi D."/>
        </authorList>
    </citation>
    <scope>NUCLEOTIDE SEQUENCE [LARGE SCALE GENOMIC DNA]</scope>
    <source>
        <strain evidence="10">cv. CM334</strain>
    </source>
</reference>
<comment type="subcellular location">
    <subcellularLocation>
        <location evidence="1 7">Plastid</location>
        <location evidence="1 7">Chloroplast thylakoid membrane</location>
        <topology evidence="1 7">Peripheral membrane protein</topology>
        <orientation evidence="1 7">Stromal side</orientation>
    </subcellularLocation>
</comment>
<keyword evidence="7" id="KW-0793">Thylakoid</keyword>
<protein>
    <recommendedName>
        <fullName evidence="6 7">Photosystem I reaction center subunit II, chloroplastic</fullName>
    </recommendedName>
</protein>
<comment type="similarity">
    <text evidence="2 7">Belongs to the PsaD family.</text>
</comment>
<sequence length="79" mass="8883">MTHRPIKVMINENTQSDTKEAEPKASLGFTIGPKHPSPSFRGSTGGLLWSAQIEEFYVITWESPKEGPNLLKLTREEQN</sequence>
<dbReference type="Pfam" id="PF02531">
    <property type="entry name" value="PsaD"/>
    <property type="match status" value="1"/>
</dbReference>
<name>A0A2G2ZVH1_CAPAN</name>
<evidence type="ECO:0000256" key="6">
    <source>
        <dbReference type="ARBA" id="ARBA00040353"/>
    </source>
</evidence>
<dbReference type="GO" id="GO:0015979">
    <property type="term" value="P:photosynthesis"/>
    <property type="evidence" value="ECO:0007669"/>
    <property type="project" value="UniProtKB-UniRule"/>
</dbReference>
<keyword evidence="4 7" id="KW-0603">Photosystem I</keyword>
<dbReference type="STRING" id="4072.A0A2G2ZVH1"/>
<dbReference type="PANTHER" id="PTHR31982:SF5">
    <property type="entry name" value="PHOTOSYSTEM I REACTION CENTER SUBUNIT II, CHLOROPLASTIC"/>
    <property type="match status" value="1"/>
</dbReference>
<keyword evidence="10" id="KW-1185">Reference proteome</keyword>
<keyword evidence="3 7" id="KW-0602">Photosynthesis</keyword>
<comment type="function">
    <text evidence="5">PsaD can form complexes with ferredoxin and ferredoxin-oxidoreductase in photosystem I (PS I) reaction center. PSAD may encode the ferredoxin-docking protein.</text>
</comment>
<evidence type="ECO:0000256" key="5">
    <source>
        <dbReference type="ARBA" id="ARBA00025555"/>
    </source>
</evidence>
<reference evidence="9 10" key="1">
    <citation type="journal article" date="2014" name="Nat. Genet.">
        <title>Genome sequence of the hot pepper provides insights into the evolution of pungency in Capsicum species.</title>
        <authorList>
            <person name="Kim S."/>
            <person name="Park M."/>
            <person name="Yeom S.I."/>
            <person name="Kim Y.M."/>
            <person name="Lee J.M."/>
            <person name="Lee H.A."/>
            <person name="Seo E."/>
            <person name="Choi J."/>
            <person name="Cheong K."/>
            <person name="Kim K.T."/>
            <person name="Jung K."/>
            <person name="Lee G.W."/>
            <person name="Oh S.K."/>
            <person name="Bae C."/>
            <person name="Kim S.B."/>
            <person name="Lee H.Y."/>
            <person name="Kim S.Y."/>
            <person name="Kim M.S."/>
            <person name="Kang B.C."/>
            <person name="Jo Y.D."/>
            <person name="Yang H.B."/>
            <person name="Jeong H.J."/>
            <person name="Kang W.H."/>
            <person name="Kwon J.K."/>
            <person name="Shin C."/>
            <person name="Lim J.Y."/>
            <person name="Park J.H."/>
            <person name="Huh J.H."/>
            <person name="Kim J.S."/>
            <person name="Kim B.D."/>
            <person name="Cohen O."/>
            <person name="Paran I."/>
            <person name="Suh M.C."/>
            <person name="Lee S.B."/>
            <person name="Kim Y.K."/>
            <person name="Shin Y."/>
            <person name="Noh S.J."/>
            <person name="Park J."/>
            <person name="Seo Y.S."/>
            <person name="Kwon S.Y."/>
            <person name="Kim H.A."/>
            <person name="Park J.M."/>
            <person name="Kim H.J."/>
            <person name="Choi S.B."/>
            <person name="Bosland P.W."/>
            <person name="Reeves G."/>
            <person name="Jo S.H."/>
            <person name="Lee B.W."/>
            <person name="Cho H.T."/>
            <person name="Choi H.S."/>
            <person name="Lee M.S."/>
            <person name="Yu Y."/>
            <person name="Do Choi Y."/>
            <person name="Park B.S."/>
            <person name="van Deynze A."/>
            <person name="Ashrafi H."/>
            <person name="Hill T."/>
            <person name="Kim W.T."/>
            <person name="Pai H.S."/>
            <person name="Ahn H.K."/>
            <person name="Yeam I."/>
            <person name="Giovannoni J.J."/>
            <person name="Rose J.K."/>
            <person name="Sorensen I."/>
            <person name="Lee S.J."/>
            <person name="Kim R.W."/>
            <person name="Choi I.Y."/>
            <person name="Choi B.S."/>
            <person name="Lim J.S."/>
            <person name="Lee Y.H."/>
            <person name="Choi D."/>
        </authorList>
    </citation>
    <scope>NUCLEOTIDE SEQUENCE [LARGE SCALE GENOMIC DNA]</scope>
    <source>
        <strain evidence="10">cv. CM334</strain>
    </source>
</reference>
<feature type="region of interest" description="Disordered" evidence="8">
    <location>
        <begin position="1"/>
        <end position="40"/>
    </location>
</feature>
<dbReference type="InterPro" id="IPR003685">
    <property type="entry name" value="PsaD"/>
</dbReference>